<evidence type="ECO:0000259" key="1">
    <source>
        <dbReference type="Pfam" id="PF00117"/>
    </source>
</evidence>
<keyword evidence="3" id="KW-1185">Reference proteome</keyword>
<dbReference type="Pfam" id="PF00117">
    <property type="entry name" value="GATase"/>
    <property type="match status" value="1"/>
</dbReference>
<dbReference type="PROSITE" id="PS51273">
    <property type="entry name" value="GATASE_TYPE_1"/>
    <property type="match status" value="1"/>
</dbReference>
<dbReference type="InterPro" id="IPR017926">
    <property type="entry name" value="GATASE"/>
</dbReference>
<dbReference type="Gene3D" id="3.40.50.880">
    <property type="match status" value="1"/>
</dbReference>
<dbReference type="GO" id="GO:0005829">
    <property type="term" value="C:cytosol"/>
    <property type="evidence" value="ECO:0007669"/>
    <property type="project" value="TreeGrafter"/>
</dbReference>
<dbReference type="AlphaFoldDB" id="A0A1G9D3H9"/>
<evidence type="ECO:0000313" key="2">
    <source>
        <dbReference type="EMBL" id="SDK58373.1"/>
    </source>
</evidence>
<dbReference type="PANTHER" id="PTHR42695:SF5">
    <property type="entry name" value="GLUTAMINE AMIDOTRANSFERASE YLR126C-RELATED"/>
    <property type="match status" value="1"/>
</dbReference>
<evidence type="ECO:0000313" key="3">
    <source>
        <dbReference type="Proteomes" id="UP000198701"/>
    </source>
</evidence>
<organism evidence="2 3">
    <name type="scientific">Cryobacterium psychrotolerans</name>
    <dbReference type="NCBI Taxonomy" id="386301"/>
    <lineage>
        <taxon>Bacteria</taxon>
        <taxon>Bacillati</taxon>
        <taxon>Actinomycetota</taxon>
        <taxon>Actinomycetes</taxon>
        <taxon>Micrococcales</taxon>
        <taxon>Microbacteriaceae</taxon>
        <taxon>Cryobacterium</taxon>
    </lineage>
</organism>
<dbReference type="InterPro" id="IPR044992">
    <property type="entry name" value="ChyE-like"/>
</dbReference>
<protein>
    <submittedName>
        <fullName evidence="2">GMP synthase (Glutamine-hydrolysing)</fullName>
    </submittedName>
</protein>
<accession>A0A1G9D3H9</accession>
<proteinExistence type="predicted"/>
<dbReference type="CDD" id="cd01741">
    <property type="entry name" value="GATase1_1"/>
    <property type="match status" value="1"/>
</dbReference>
<dbReference type="EMBL" id="FNFU01000008">
    <property type="protein sequence ID" value="SDK58373.1"/>
    <property type="molecule type" value="Genomic_DNA"/>
</dbReference>
<dbReference type="PANTHER" id="PTHR42695">
    <property type="entry name" value="GLUTAMINE AMIDOTRANSFERASE YLR126C-RELATED"/>
    <property type="match status" value="1"/>
</dbReference>
<name>A0A1G9D3H9_9MICO</name>
<dbReference type="RefSeq" id="WP_092323314.1">
    <property type="nucleotide sequence ID" value="NZ_FNFU01000008.1"/>
</dbReference>
<dbReference type="OrthoDB" id="5196541at2"/>
<feature type="domain" description="Glutamine amidotransferase" evidence="1">
    <location>
        <begin position="24"/>
        <end position="186"/>
    </location>
</feature>
<dbReference type="STRING" id="386301.SAMN05216282_10861"/>
<dbReference type="InterPro" id="IPR029062">
    <property type="entry name" value="Class_I_gatase-like"/>
</dbReference>
<gene>
    <name evidence="2" type="ORF">SAMN05216282_10861</name>
</gene>
<reference evidence="2 3" key="1">
    <citation type="submission" date="2016-10" db="EMBL/GenBank/DDBJ databases">
        <authorList>
            <person name="de Groot N.N."/>
        </authorList>
    </citation>
    <scope>NUCLEOTIDE SEQUENCE [LARGE SCALE GENOMIC DNA]</scope>
    <source>
        <strain evidence="2 3">CGMCC 1.5382</strain>
    </source>
</reference>
<dbReference type="Proteomes" id="UP000198701">
    <property type="component" value="Unassembled WGS sequence"/>
</dbReference>
<dbReference type="SUPFAM" id="SSF52317">
    <property type="entry name" value="Class I glutamine amidotransferase-like"/>
    <property type="match status" value="1"/>
</dbReference>
<sequence length="237" mass="25689">MSPTALVLRHDEAIHLGNLEPVLREHGYEVLHIDTLRDDVRGIDALAADLVVVLGGDMGLGDADRFPALRDEVRLLADRLEVGRPVFGVCLGAQLMASALGSAVYSGPTNEIGYRTVEPTEAGALSPLRHIAGVPVMQWHSDTFDLPDGVTRLAGSPQYGNEAFGIGNWALAVQFHPEVTDEMHEQWLAASAAELLAEGVDADDLRRERARYSAAMQDASRAMFSEWLDGLGPRRTP</sequence>